<evidence type="ECO:0000313" key="3">
    <source>
        <dbReference type="EMBL" id="GAA3638936.1"/>
    </source>
</evidence>
<proteinExistence type="predicted"/>
<accession>A0ABP7ARF8</accession>
<organism evidence="3 4">
    <name type="scientific">Microlunatus ginsengisoli</name>
    <dbReference type="NCBI Taxonomy" id="363863"/>
    <lineage>
        <taxon>Bacteria</taxon>
        <taxon>Bacillati</taxon>
        <taxon>Actinomycetota</taxon>
        <taxon>Actinomycetes</taxon>
        <taxon>Propionibacteriales</taxon>
        <taxon>Propionibacteriaceae</taxon>
        <taxon>Microlunatus</taxon>
    </lineage>
</organism>
<protein>
    <recommendedName>
        <fullName evidence="2">LytR/CpsA/Psr regulator C-terminal domain-containing protein</fullName>
    </recommendedName>
</protein>
<dbReference type="Proteomes" id="UP001501490">
    <property type="component" value="Unassembled WGS sequence"/>
</dbReference>
<dbReference type="Gene3D" id="3.30.70.2390">
    <property type="match status" value="1"/>
</dbReference>
<dbReference type="Pfam" id="PF13399">
    <property type="entry name" value="LytR_C"/>
    <property type="match status" value="1"/>
</dbReference>
<keyword evidence="1" id="KW-0472">Membrane</keyword>
<gene>
    <name evidence="3" type="ORF">GCM10022236_46730</name>
</gene>
<name>A0ABP7ARF8_9ACTN</name>
<feature type="domain" description="LytR/CpsA/Psr regulator C-terminal" evidence="2">
    <location>
        <begin position="59"/>
        <end position="143"/>
    </location>
</feature>
<comment type="caution">
    <text evidence="3">The sequence shown here is derived from an EMBL/GenBank/DDBJ whole genome shotgun (WGS) entry which is preliminary data.</text>
</comment>
<evidence type="ECO:0000259" key="2">
    <source>
        <dbReference type="Pfam" id="PF13399"/>
    </source>
</evidence>
<evidence type="ECO:0000313" key="4">
    <source>
        <dbReference type="Proteomes" id="UP001501490"/>
    </source>
</evidence>
<dbReference type="InterPro" id="IPR027381">
    <property type="entry name" value="LytR/CpsA/Psr_C"/>
</dbReference>
<feature type="transmembrane region" description="Helical" evidence="1">
    <location>
        <begin position="12"/>
        <end position="30"/>
    </location>
</feature>
<keyword evidence="4" id="KW-1185">Reference proteome</keyword>
<evidence type="ECO:0000256" key="1">
    <source>
        <dbReference type="SAM" id="Phobius"/>
    </source>
</evidence>
<sequence>MLGRIFRIARTPVTLLILLGILCYGAYWGYTNVLAPVPPPAPTPCVDQSVQGGQLKTGQVTVSVFNGGDRKGLAGDVGRALREKGFKVAKTTNTAEKVQQTVIVGADPKAPEVLFVKTFFKNSTVRGDKRADHSVDVLVGNKYGGFNGKAKTTFAVKSTTVCLPEQQTASPSAQLGG</sequence>
<reference evidence="4" key="1">
    <citation type="journal article" date="2019" name="Int. J. Syst. Evol. Microbiol.">
        <title>The Global Catalogue of Microorganisms (GCM) 10K type strain sequencing project: providing services to taxonomists for standard genome sequencing and annotation.</title>
        <authorList>
            <consortium name="The Broad Institute Genomics Platform"/>
            <consortium name="The Broad Institute Genome Sequencing Center for Infectious Disease"/>
            <person name="Wu L."/>
            <person name="Ma J."/>
        </authorList>
    </citation>
    <scope>NUCLEOTIDE SEQUENCE [LARGE SCALE GENOMIC DNA]</scope>
    <source>
        <strain evidence="4">JCM 16929</strain>
    </source>
</reference>
<keyword evidence="1" id="KW-1133">Transmembrane helix</keyword>
<dbReference type="RefSeq" id="WP_344809142.1">
    <property type="nucleotide sequence ID" value="NZ_BAABAB010000049.1"/>
</dbReference>
<keyword evidence="1" id="KW-0812">Transmembrane</keyword>
<dbReference type="EMBL" id="BAABAB010000049">
    <property type="protein sequence ID" value="GAA3638936.1"/>
    <property type="molecule type" value="Genomic_DNA"/>
</dbReference>